<keyword evidence="1" id="KW-1133">Transmembrane helix</keyword>
<keyword evidence="1" id="KW-0812">Transmembrane</keyword>
<dbReference type="Pfam" id="PF06028">
    <property type="entry name" value="DUF915"/>
    <property type="match status" value="1"/>
</dbReference>
<reference evidence="2 5" key="2">
    <citation type="journal article" date="2017" name="BMC Genomics">
        <title>Comparative and functional genomics of the Lactococcus lactis taxon; insights into evolution and niche adaptation.</title>
        <authorList>
            <person name="Kelleher P."/>
            <person name="Bottacini F."/>
            <person name="Mahony J."/>
            <person name="Kilcawley K.N."/>
            <person name="van Sinderen D."/>
        </authorList>
    </citation>
    <scope>NUCLEOTIDE SEQUENCE [LARGE SCALE GENOMIC DNA]</scope>
    <source>
        <strain evidence="2 5">275</strain>
    </source>
</reference>
<protein>
    <submittedName>
        <fullName evidence="2">Alpha/beta hydrolase</fullName>
    </submittedName>
</protein>
<sequence length="330" mass="37021">MVIVIIIIKKIDIIKWMKKRQLRRNKNKFKRVSLAFFGLVIILAGALFLFWPKGITSVTKNNDKQTSSISTKTSSSSISNSGKQVIYPTIYITGSGGDVSSINRLVTQLLPMEKAGDKPLVLMSDVQKDYELKVEGNISKDMQYPMIEFGTVAKTDSGSLFSKGLQKAISYLVEHYQVPWINLVGYSSGATGAIYYMIDTADKSNFPPVNKYFSLEGEYNDVTNLVAGETLTDVLKNGPLIKTTMYNYIADNYKKISPKTKMMLLEGDFDTEKQTDSAIPWADSFSIYHLFKKNGNEIIASLYPTKLRHSKAPTNPTVAKYVKNFLYETP</sequence>
<dbReference type="PATRIC" id="fig|1360.110.peg.1201"/>
<accession>A0A0V8EFC3</accession>
<dbReference type="Gene3D" id="3.40.50.1820">
    <property type="entry name" value="alpha/beta hydrolase"/>
    <property type="match status" value="1"/>
</dbReference>
<dbReference type="EMBL" id="CP015897">
    <property type="protein sequence ID" value="ARD99756.1"/>
    <property type="molecule type" value="Genomic_DNA"/>
</dbReference>
<dbReference type="InterPro" id="IPR029058">
    <property type="entry name" value="AB_hydrolase_fold"/>
</dbReference>
<dbReference type="GO" id="GO:0016787">
    <property type="term" value="F:hydrolase activity"/>
    <property type="evidence" value="ECO:0007669"/>
    <property type="project" value="UniProtKB-KW"/>
</dbReference>
<evidence type="ECO:0000313" key="4">
    <source>
        <dbReference type="Proteomes" id="UP000052991"/>
    </source>
</evidence>
<evidence type="ECO:0000313" key="3">
    <source>
        <dbReference type="EMBL" id="KSU24498.1"/>
    </source>
</evidence>
<proteinExistence type="predicted"/>
<evidence type="ECO:0000313" key="2">
    <source>
        <dbReference type="EMBL" id="ARD99756.1"/>
    </source>
</evidence>
<evidence type="ECO:0000256" key="1">
    <source>
        <dbReference type="SAM" id="Phobius"/>
    </source>
</evidence>
<dbReference type="EMBL" id="LKLW01000151">
    <property type="protein sequence ID" value="KSU24498.1"/>
    <property type="molecule type" value="Genomic_DNA"/>
</dbReference>
<dbReference type="InterPro" id="IPR010315">
    <property type="entry name" value="DUF915_hydro-like"/>
</dbReference>
<dbReference type="SUPFAM" id="SSF53474">
    <property type="entry name" value="alpha/beta-Hydrolases"/>
    <property type="match status" value="1"/>
</dbReference>
<feature type="transmembrane region" description="Helical" evidence="1">
    <location>
        <begin position="32"/>
        <end position="51"/>
    </location>
</feature>
<keyword evidence="2" id="KW-0378">Hydrolase</keyword>
<name>A0A0V8EFC3_LACLL</name>
<dbReference type="AlphaFoldDB" id="A0A0V8EFC3"/>
<keyword evidence="1" id="KW-0472">Membrane</keyword>
<reference evidence="4" key="1">
    <citation type="submission" date="2015-10" db="EMBL/GenBank/DDBJ databases">
        <title>Draft Genome Sequences of 11 Lactococcus lactis subspecies cremoris strains.</title>
        <authorList>
            <person name="Wels M."/>
            <person name="Backus L."/>
            <person name="Boekhorst J."/>
            <person name="Dijkstra A."/>
            <person name="Beerthuizen M."/>
            <person name="Kelly W."/>
            <person name="Siezen R."/>
            <person name="Bachmann H."/>
            <person name="Van Hijum S."/>
        </authorList>
    </citation>
    <scope>NUCLEOTIDE SEQUENCE [LARGE SCALE GENOMIC DNA]</scope>
    <source>
        <strain evidence="4">N42</strain>
    </source>
</reference>
<gene>
    <name evidence="2" type="ORF">LL275_2131</name>
    <name evidence="3" type="ORF">N42_2319</name>
</gene>
<evidence type="ECO:0000313" key="5">
    <source>
        <dbReference type="Proteomes" id="UP000192085"/>
    </source>
</evidence>
<dbReference type="Proteomes" id="UP000052991">
    <property type="component" value="Unassembled WGS sequence"/>
</dbReference>
<dbReference type="Proteomes" id="UP000192085">
    <property type="component" value="Chromosome"/>
</dbReference>
<reference evidence="3" key="3">
    <citation type="journal article" date="2017" name="Genome Announc.">
        <title>Draft Genome Sequences of 24 Lactococcus lactis Strains.</title>
        <authorList>
            <person name="Backus L."/>
            <person name="Wels M."/>
            <person name="Boekhorst J."/>
            <person name="Dijkstra A.R."/>
            <person name="Beerthuyzen M."/>
            <person name="Kelly W.J."/>
            <person name="Siezen R.J."/>
            <person name="van Hijum S.A."/>
            <person name="Bachmann H."/>
        </authorList>
    </citation>
    <scope>NUCLEOTIDE SEQUENCE</scope>
    <source>
        <strain evidence="3">N42</strain>
    </source>
</reference>
<organism evidence="3 4">
    <name type="scientific">Lactococcus lactis subsp. lactis</name>
    <name type="common">Streptococcus lactis</name>
    <dbReference type="NCBI Taxonomy" id="1360"/>
    <lineage>
        <taxon>Bacteria</taxon>
        <taxon>Bacillati</taxon>
        <taxon>Bacillota</taxon>
        <taxon>Bacilli</taxon>
        <taxon>Lactobacillales</taxon>
        <taxon>Streptococcaceae</taxon>
        <taxon>Lactococcus</taxon>
    </lineage>
</organism>